<proteinExistence type="predicted"/>
<dbReference type="Proteomes" id="UP000321935">
    <property type="component" value="Unassembled WGS sequence"/>
</dbReference>
<dbReference type="AlphaFoldDB" id="A0A5C7AGG8"/>
<comment type="caution">
    <text evidence="1">The sequence shown here is derived from an EMBL/GenBank/DDBJ whole genome shotgun (WGS) entry which is preliminary data.</text>
</comment>
<sequence>MKPKEYVSITEQLQDMYPEKSKLEVLCMAIEIESQLNEASGETSLKDYPISIEGALMGFAHGDDGVKDALINFLLAFDRDFKKSEE</sequence>
<name>A0A5C7AGG8_9BACT</name>
<organism evidence="1 2">
    <name type="scientific">Algoriphagus aquimarinus</name>
    <dbReference type="NCBI Taxonomy" id="237018"/>
    <lineage>
        <taxon>Bacteria</taxon>
        <taxon>Pseudomonadati</taxon>
        <taxon>Bacteroidota</taxon>
        <taxon>Cytophagia</taxon>
        <taxon>Cytophagales</taxon>
        <taxon>Cyclobacteriaceae</taxon>
        <taxon>Algoriphagus</taxon>
    </lineage>
</organism>
<dbReference type="RefSeq" id="WP_146921022.1">
    <property type="nucleotide sequence ID" value="NZ_VORW01000027.1"/>
</dbReference>
<dbReference type="EMBL" id="VORW01000027">
    <property type="protein sequence ID" value="TXE03088.1"/>
    <property type="molecule type" value="Genomic_DNA"/>
</dbReference>
<reference evidence="1 2" key="1">
    <citation type="submission" date="2019-08" db="EMBL/GenBank/DDBJ databases">
        <title>Genomes sequence of Algoriphagus aquimarinus ACAM450.</title>
        <authorList>
            <person name="Bowman J.P."/>
        </authorList>
    </citation>
    <scope>NUCLEOTIDE SEQUENCE [LARGE SCALE GENOMIC DNA]</scope>
    <source>
        <strain evidence="1 2">ACAM 450</strain>
    </source>
</reference>
<gene>
    <name evidence="1" type="ORF">ESV85_20710</name>
</gene>
<evidence type="ECO:0000313" key="2">
    <source>
        <dbReference type="Proteomes" id="UP000321935"/>
    </source>
</evidence>
<protein>
    <submittedName>
        <fullName evidence="1">Uncharacterized protein</fullName>
    </submittedName>
</protein>
<accession>A0A5C7AGG8</accession>
<evidence type="ECO:0000313" key="1">
    <source>
        <dbReference type="EMBL" id="TXE03088.1"/>
    </source>
</evidence>